<evidence type="ECO:0000256" key="4">
    <source>
        <dbReference type="ARBA" id="ARBA00023012"/>
    </source>
</evidence>
<feature type="domain" description="Histidine kinase" evidence="7">
    <location>
        <begin position="1544"/>
        <end position="1799"/>
    </location>
</feature>
<dbReference type="Pfam" id="PF13191">
    <property type="entry name" value="AAA_16"/>
    <property type="match status" value="1"/>
</dbReference>
<dbReference type="Gene3D" id="3.40.50.300">
    <property type="entry name" value="P-loop containing nucleotide triphosphate hydrolases"/>
    <property type="match status" value="1"/>
</dbReference>
<dbReference type="Gene3D" id="3.30.565.10">
    <property type="entry name" value="Histidine kinase-like ATPase, C-terminal domain"/>
    <property type="match status" value="1"/>
</dbReference>
<dbReference type="PANTHER" id="PTHR43642:SF1">
    <property type="entry name" value="HYBRID SIGNAL TRANSDUCTION HISTIDINE KINASE G"/>
    <property type="match status" value="1"/>
</dbReference>
<dbReference type="InterPro" id="IPR053159">
    <property type="entry name" value="Hybrid_Histidine_Kinase"/>
</dbReference>
<evidence type="ECO:0000259" key="7">
    <source>
        <dbReference type="PROSITE" id="PS50109"/>
    </source>
</evidence>
<dbReference type="InterPro" id="IPR036890">
    <property type="entry name" value="HATPase_C_sf"/>
</dbReference>
<dbReference type="InterPro" id="IPR027417">
    <property type="entry name" value="P-loop_NTPase"/>
</dbReference>
<dbReference type="InterPro" id="IPR008271">
    <property type="entry name" value="Ser/Thr_kinase_AS"/>
</dbReference>
<dbReference type="SUPFAM" id="SSF47384">
    <property type="entry name" value="Homodimeric domain of signal transducing histidine kinase"/>
    <property type="match status" value="1"/>
</dbReference>
<dbReference type="EC" id="2.7.13.3" evidence="2"/>
<dbReference type="Gene3D" id="1.10.287.130">
    <property type="match status" value="1"/>
</dbReference>
<feature type="coiled-coil region" evidence="5">
    <location>
        <begin position="1505"/>
        <end position="1535"/>
    </location>
</feature>
<dbReference type="CDD" id="cd14014">
    <property type="entry name" value="STKc_PknB_like"/>
    <property type="match status" value="1"/>
</dbReference>
<dbReference type="KEGG" id="ttq:NIES37_64790"/>
<evidence type="ECO:0000256" key="5">
    <source>
        <dbReference type="SAM" id="Coils"/>
    </source>
</evidence>
<dbReference type="GO" id="GO:0004674">
    <property type="term" value="F:protein serine/threonine kinase activity"/>
    <property type="evidence" value="ECO:0007669"/>
    <property type="project" value="UniProtKB-KW"/>
</dbReference>
<proteinExistence type="predicted"/>
<dbReference type="EMBL" id="AP018248">
    <property type="protein sequence ID" value="BAZ02466.1"/>
    <property type="molecule type" value="Genomic_DNA"/>
</dbReference>
<dbReference type="SMART" id="SM00387">
    <property type="entry name" value="HATPase_c"/>
    <property type="match status" value="1"/>
</dbReference>
<dbReference type="PROSITE" id="PS50011">
    <property type="entry name" value="PROTEIN_KINASE_DOM"/>
    <property type="match status" value="1"/>
</dbReference>
<evidence type="ECO:0000256" key="2">
    <source>
        <dbReference type="ARBA" id="ARBA00012438"/>
    </source>
</evidence>
<dbReference type="InterPro" id="IPR029016">
    <property type="entry name" value="GAF-like_dom_sf"/>
</dbReference>
<dbReference type="GO" id="GO:0005524">
    <property type="term" value="F:ATP binding"/>
    <property type="evidence" value="ECO:0007669"/>
    <property type="project" value="InterPro"/>
</dbReference>
<dbReference type="Gene3D" id="1.10.510.10">
    <property type="entry name" value="Transferase(Phosphotransferase) domain 1"/>
    <property type="match status" value="1"/>
</dbReference>
<gene>
    <name evidence="8" type="ORF">NIES37_64790</name>
</gene>
<name>A0A1Z4N9V6_9CYAN</name>
<dbReference type="SMART" id="SM00065">
    <property type="entry name" value="GAF"/>
    <property type="match status" value="1"/>
</dbReference>
<dbReference type="Pfam" id="PF02518">
    <property type="entry name" value="HATPase_c"/>
    <property type="match status" value="1"/>
</dbReference>
<dbReference type="InterPro" id="IPR005467">
    <property type="entry name" value="His_kinase_dom"/>
</dbReference>
<feature type="domain" description="Protein kinase" evidence="6">
    <location>
        <begin position="11"/>
        <end position="276"/>
    </location>
</feature>
<dbReference type="GO" id="GO:0000155">
    <property type="term" value="F:phosphorelay sensor kinase activity"/>
    <property type="evidence" value="ECO:0007669"/>
    <property type="project" value="InterPro"/>
</dbReference>
<keyword evidence="8" id="KW-0723">Serine/threonine-protein kinase</keyword>
<dbReference type="PROSITE" id="PS00108">
    <property type="entry name" value="PROTEIN_KINASE_ST"/>
    <property type="match status" value="1"/>
</dbReference>
<keyword evidence="3 8" id="KW-0808">Transferase</keyword>
<dbReference type="SUPFAM" id="SSF55781">
    <property type="entry name" value="GAF domain-like"/>
    <property type="match status" value="1"/>
</dbReference>
<dbReference type="InterPro" id="IPR041664">
    <property type="entry name" value="AAA_16"/>
</dbReference>
<keyword evidence="9" id="KW-1185">Reference proteome</keyword>
<dbReference type="SUPFAM" id="SSF55874">
    <property type="entry name" value="ATPase domain of HSP90 chaperone/DNA topoisomerase II/histidine kinase"/>
    <property type="match status" value="1"/>
</dbReference>
<keyword evidence="3 8" id="KW-0418">Kinase</keyword>
<dbReference type="Pfam" id="PF00069">
    <property type="entry name" value="Pkinase"/>
    <property type="match status" value="1"/>
</dbReference>
<evidence type="ECO:0000313" key="8">
    <source>
        <dbReference type="EMBL" id="BAZ02466.1"/>
    </source>
</evidence>
<evidence type="ECO:0000259" key="6">
    <source>
        <dbReference type="PROSITE" id="PS50011"/>
    </source>
</evidence>
<keyword evidence="5" id="KW-0175">Coiled coil</keyword>
<evidence type="ECO:0000256" key="3">
    <source>
        <dbReference type="ARBA" id="ARBA00022777"/>
    </source>
</evidence>
<dbReference type="InterPro" id="IPR000719">
    <property type="entry name" value="Prot_kinase_dom"/>
</dbReference>
<evidence type="ECO:0000256" key="1">
    <source>
        <dbReference type="ARBA" id="ARBA00000085"/>
    </source>
</evidence>
<dbReference type="PRINTS" id="PR00344">
    <property type="entry name" value="BCTRLSENSOR"/>
</dbReference>
<dbReference type="SUPFAM" id="SSF56112">
    <property type="entry name" value="Protein kinase-like (PK-like)"/>
    <property type="match status" value="1"/>
</dbReference>
<dbReference type="InterPro" id="IPR011009">
    <property type="entry name" value="Kinase-like_dom_sf"/>
</dbReference>
<accession>A0A1Z4N9V6</accession>
<sequence>MVSNLVSIPGYRIREELYNGSRTIVYRAVRDSDSLSVVIKLLKNPYPSFSEMLLFRNQYTIGKNLTSPLIIQTYSLEPLQNGYMLVMEDFGGISLKDYFTKNQRVASLEEFLVLAIALCAILDLLYHERIIHKDIKPSNILINPETKQVKLIDFSIASLLPRETQTLVNPNVLEGTLAYISPEQTGRMNRGIDYRTDFYSLGATFYELLTGELPFASNEAMELVHSHIAKVPPLVHEINPDIPNVISEIVSKLMAKNAEDRYQSALGLKFDLEKCLNQLKETCEIRDFKIASRDLCDRFIIPDKLYGRETEVSTLLQAFERVSQGATEMMLVAGFSGIGKTAVVNEVHKPIVRQRGYFIKGKYDQFNRNIPLSAFVQAFRDLMGQLLTENDVQIQQWKQKILEAVGDNGQVIIEVIPELAKIIGEQPPAVELSGTAAENRFNLLFQKFTQVFTSAEHPLVMFLDDLQWADSASLKLMQLLMVNTSHLLLIGAYRDNEVLPGHPLILTLGDLQKKQAKINTITLKPLTQNTVNQLITDTLKSSEEVAWNLSTLIYQKTQGNPFFATQFIKALHEDGLIQFNFDLGCWQCDIAQIKTQAVTDDVVAFMSLQLQKLSQSTQDVLQLAACIGNSFDLNTLSIVSQQSQTETATALWKALQEGLILPINEVYKFYVGQEIQLQTLENQETVTYKFLHDRVQQAAYSLIPEEQKQSTHLQIGRLLLDNSHPSEREERLFDIVNHYNVGLALITTPQEREHLAELNLAAGRKAKLSTAYSAAINYLGTGIELLPVTAWESHYPLTLALHEEIAEASYLNTNFEQMECWASVVLQQAKTLLDTIKIQQTRILGANAQGKLLNSLQIGLNCLNSLGIEFPEQPTEADIGQAFGITRLLWADKDPSSFLSLPTMTDPHLVAAMEILTALIPPAYMAAPNLMPLLIFKQVELSIKFGNCPVSVFAYGDYGLILCGVIGDIETGYQFGELALNLREKFQFTSLKTRNLYIVYLCIKHWKIPLSQVLSGLEETYHSGLETGDIEMGCRGASSYCYYAYHTGIELTELAQTMDVYRQIIHRYKQEIVLDCQEVYQQTVLNLLGKTEVPHRLSGNIFNQELSLPKLQAANQRSALCMWHLNQAFLYYLFGQNSEAFQASAQTGQYLDGCVGQFMVPLYRFYDALIQLTQYAAASTQERQKILLTVQQHQDKLQHWATFAPCNHLHRWELVAAEHHRVLGNKVEAIECYDNAISLAKENKFIQDEALANELAAKFYLDWGREKFAILYMQEAYYCYARWGAKAKVADLETRYSQLLTPILQQSRSVVSTNETIFALGTVTSTSAATSNSTSLSNTLDLTAILKASQTISGEIELEKLLSSLLSIVIENAGADKCVLMLLQDNHLLIQGAITQGTQPIVLQSLPIADSQDIAHKLIYKVKNNQQTLVLLDATADITLANDPYIIRQQPKSILCNPILHQGKLLGILYLENNLTKGAFTSDRIELLNLICTQAAISLENSRLYESSQEYSQQLEQALDNLQNAQLQIVQSEKMSALGNLVAGVAHEMNNPLGFIAATLKQAQPTIADLSEHIKLYQETFPDKSDKIQDHESEIELDYSLEDLPKMMNAMVMACDRLKNISTSLRTFSRADRDYKVPFNLHEGIDSTILILKHRLKANEQRPAIEVVTKYGDLPQVECFPGQLNQVFMNILANAIDALEESNHGRNLEAIQAHLNSITITTSITDKYVKVSIADNGKGMSEEVKHKIFDHLFTTKAVGKGTGLGLAIAKQIVEESHGGKLSCQSILSKGTEFIIEIPY</sequence>
<keyword evidence="4" id="KW-0902">Two-component regulatory system</keyword>
<dbReference type="InterPro" id="IPR003018">
    <property type="entry name" value="GAF"/>
</dbReference>
<reference evidence="8 9" key="1">
    <citation type="submission" date="2017-06" db="EMBL/GenBank/DDBJ databases">
        <title>Genome sequencing of cyanobaciteial culture collection at National Institute for Environmental Studies (NIES).</title>
        <authorList>
            <person name="Hirose Y."/>
            <person name="Shimura Y."/>
            <person name="Fujisawa T."/>
            <person name="Nakamura Y."/>
            <person name="Kawachi M."/>
        </authorList>
    </citation>
    <scope>NUCLEOTIDE SEQUENCE [LARGE SCALE GENOMIC DNA]</scope>
    <source>
        <strain evidence="8 9">NIES-37</strain>
    </source>
</reference>
<dbReference type="RefSeq" id="WP_096582722.1">
    <property type="nucleotide sequence ID" value="NZ_CAWNJS010000001.1"/>
</dbReference>
<dbReference type="InterPro" id="IPR004358">
    <property type="entry name" value="Sig_transdc_His_kin-like_C"/>
</dbReference>
<comment type="catalytic activity">
    <reaction evidence="1">
        <text>ATP + protein L-histidine = ADP + protein N-phospho-L-histidine.</text>
        <dbReference type="EC" id="2.7.13.3"/>
    </reaction>
</comment>
<dbReference type="SMART" id="SM00220">
    <property type="entry name" value="S_TKc"/>
    <property type="match status" value="1"/>
</dbReference>
<dbReference type="Pfam" id="PF01590">
    <property type="entry name" value="GAF"/>
    <property type="match status" value="1"/>
</dbReference>
<evidence type="ECO:0000313" key="9">
    <source>
        <dbReference type="Proteomes" id="UP000218785"/>
    </source>
</evidence>
<dbReference type="InterPro" id="IPR036097">
    <property type="entry name" value="HisK_dim/P_sf"/>
</dbReference>
<dbReference type="PANTHER" id="PTHR43642">
    <property type="entry name" value="HYBRID SIGNAL TRANSDUCTION HISTIDINE KINASE G"/>
    <property type="match status" value="1"/>
</dbReference>
<dbReference type="SUPFAM" id="SSF52540">
    <property type="entry name" value="P-loop containing nucleoside triphosphate hydrolases"/>
    <property type="match status" value="1"/>
</dbReference>
<protein>
    <recommendedName>
        <fullName evidence="2">histidine kinase</fullName>
        <ecNumber evidence="2">2.7.13.3</ecNumber>
    </recommendedName>
</protein>
<dbReference type="Gene3D" id="3.30.450.40">
    <property type="match status" value="1"/>
</dbReference>
<dbReference type="Proteomes" id="UP000218785">
    <property type="component" value="Chromosome"/>
</dbReference>
<organism evidence="8 9">
    <name type="scientific">Tolypothrix tenuis PCC 7101</name>
    <dbReference type="NCBI Taxonomy" id="231146"/>
    <lineage>
        <taxon>Bacteria</taxon>
        <taxon>Bacillati</taxon>
        <taxon>Cyanobacteriota</taxon>
        <taxon>Cyanophyceae</taxon>
        <taxon>Nostocales</taxon>
        <taxon>Tolypothrichaceae</taxon>
        <taxon>Tolypothrix</taxon>
    </lineage>
</organism>
<dbReference type="PROSITE" id="PS50109">
    <property type="entry name" value="HIS_KIN"/>
    <property type="match status" value="1"/>
</dbReference>
<dbReference type="InterPro" id="IPR003594">
    <property type="entry name" value="HATPase_dom"/>
</dbReference>